<dbReference type="InterPro" id="IPR017850">
    <property type="entry name" value="Alkaline_phosphatase_core_sf"/>
</dbReference>
<dbReference type="AlphaFoldDB" id="A0A8J2SKH8"/>
<evidence type="ECO:0000256" key="4">
    <source>
        <dbReference type="SAM" id="MobiDB-lite"/>
    </source>
</evidence>
<dbReference type="InterPro" id="IPR047115">
    <property type="entry name" value="ARSB"/>
</dbReference>
<gene>
    <name evidence="6" type="ORF">PECAL_2P17600</name>
</gene>
<comment type="caution">
    <text evidence="6">The sequence shown here is derived from an EMBL/GenBank/DDBJ whole genome shotgun (WGS) entry which is preliminary data.</text>
</comment>
<keyword evidence="7" id="KW-1185">Reference proteome</keyword>
<dbReference type="SUPFAM" id="SSF53649">
    <property type="entry name" value="Alkaline phosphatase-like"/>
    <property type="match status" value="1"/>
</dbReference>
<evidence type="ECO:0000256" key="1">
    <source>
        <dbReference type="ARBA" id="ARBA00022723"/>
    </source>
</evidence>
<dbReference type="Pfam" id="PF00884">
    <property type="entry name" value="Sulfatase"/>
    <property type="match status" value="1"/>
</dbReference>
<protein>
    <recommendedName>
        <fullName evidence="5">Sulfatase N-terminal domain-containing protein</fullName>
    </recommendedName>
</protein>
<feature type="region of interest" description="Disordered" evidence="4">
    <location>
        <begin position="33"/>
        <end position="72"/>
    </location>
</feature>
<dbReference type="Gene3D" id="3.30.1120.10">
    <property type="match status" value="1"/>
</dbReference>
<name>A0A8J2SKH8_9STRA</name>
<sequence length="632" mass="71172">MKRGTRLLVGLLGLITALQLFHSYVTFTRHAAETADAHPAELRPKPPGWRERLPSENAPPLEREEQPVRDARGTKPHIVYLLADDLGWHGVGWRNPEVQTPNLDRLATREGLRLSQHYTYRTCSPSRSALLSGRLAHHVNQANPNHRHPGGTIAAFRAGGVDLGMTLLPQALKERGYATHMLGKWHLGLGTSDLVPTKRGFDTWLGFFAGAEDHWNHRRTELRRSLIDLWFDDGRGGGPATQFARKDQYGDELFTARFEKLIKEHPPQKPLFVYYAYQVPHEPLQSPRKFLAKYTEFRDIKGDNDWHYVERNGLGLSRQEAPKRRAQYHAMVSYLDHSVGRVERALKSRQMWDSSLIVFATDNGGATGHDADVGNNWPLRGAKYADYEGGVRGVCFVTGGVLPVDRWGLDLTNRRHRVSIADWYATFVELAGGVLEDRRAAKERLPPLDSRSLWPTISKGEDGPRSQELPLTVPARDAMPGSGGGLIQGRHKLLIGNQKSAVLNGPTYPNGTIPKPLVEFCKRGCLYDLDEDPGEVRDLASERSDVLEVMLTRFRELQKTAYATPRYAVWPDEAAMARHIAVVERDYAGFWGPYTSLSAVERAGFVDGNFQPWDKHHRPDLVEAQKKQLLSK</sequence>
<dbReference type="PANTHER" id="PTHR10342">
    <property type="entry name" value="ARYLSULFATASE"/>
    <property type="match status" value="1"/>
</dbReference>
<dbReference type="GO" id="GO:0046872">
    <property type="term" value="F:metal ion binding"/>
    <property type="evidence" value="ECO:0007669"/>
    <property type="project" value="UniProtKB-KW"/>
</dbReference>
<evidence type="ECO:0000259" key="5">
    <source>
        <dbReference type="Pfam" id="PF00884"/>
    </source>
</evidence>
<keyword evidence="3" id="KW-0325">Glycoprotein</keyword>
<dbReference type="CDD" id="cd16029">
    <property type="entry name" value="4-S"/>
    <property type="match status" value="1"/>
</dbReference>
<feature type="compositionally biased region" description="Basic and acidic residues" evidence="4">
    <location>
        <begin position="61"/>
        <end position="72"/>
    </location>
</feature>
<feature type="domain" description="Sulfatase N-terminal" evidence="5">
    <location>
        <begin position="76"/>
        <end position="432"/>
    </location>
</feature>
<dbReference type="InterPro" id="IPR000917">
    <property type="entry name" value="Sulfatase_N"/>
</dbReference>
<keyword evidence="2" id="KW-0106">Calcium</keyword>
<accession>A0A8J2SKH8</accession>
<organism evidence="6 7">
    <name type="scientific">Pelagomonas calceolata</name>
    <dbReference type="NCBI Taxonomy" id="35677"/>
    <lineage>
        <taxon>Eukaryota</taxon>
        <taxon>Sar</taxon>
        <taxon>Stramenopiles</taxon>
        <taxon>Ochrophyta</taxon>
        <taxon>Pelagophyceae</taxon>
        <taxon>Pelagomonadales</taxon>
        <taxon>Pelagomonadaceae</taxon>
        <taxon>Pelagomonas</taxon>
    </lineage>
</organism>
<evidence type="ECO:0000313" key="6">
    <source>
        <dbReference type="EMBL" id="CAH0368687.1"/>
    </source>
</evidence>
<dbReference type="OrthoDB" id="103349at2759"/>
<feature type="compositionally biased region" description="Basic and acidic residues" evidence="4">
    <location>
        <begin position="33"/>
        <end position="54"/>
    </location>
</feature>
<keyword evidence="1" id="KW-0479">Metal-binding</keyword>
<dbReference type="GO" id="GO:0008484">
    <property type="term" value="F:sulfuric ester hydrolase activity"/>
    <property type="evidence" value="ECO:0007669"/>
    <property type="project" value="InterPro"/>
</dbReference>
<reference evidence="6" key="1">
    <citation type="submission" date="2021-11" db="EMBL/GenBank/DDBJ databases">
        <authorList>
            <consortium name="Genoscope - CEA"/>
            <person name="William W."/>
        </authorList>
    </citation>
    <scope>NUCLEOTIDE SEQUENCE</scope>
</reference>
<dbReference type="PANTHER" id="PTHR10342:SF274">
    <property type="entry name" value="ARYLSULFATASE B"/>
    <property type="match status" value="1"/>
</dbReference>
<evidence type="ECO:0000313" key="7">
    <source>
        <dbReference type="Proteomes" id="UP000789595"/>
    </source>
</evidence>
<evidence type="ECO:0000256" key="2">
    <source>
        <dbReference type="ARBA" id="ARBA00022837"/>
    </source>
</evidence>
<proteinExistence type="predicted"/>
<dbReference type="EMBL" id="CAKKNE010000002">
    <property type="protein sequence ID" value="CAH0368687.1"/>
    <property type="molecule type" value="Genomic_DNA"/>
</dbReference>
<evidence type="ECO:0000256" key="3">
    <source>
        <dbReference type="ARBA" id="ARBA00023180"/>
    </source>
</evidence>
<dbReference type="Gene3D" id="3.40.720.10">
    <property type="entry name" value="Alkaline Phosphatase, subunit A"/>
    <property type="match status" value="1"/>
</dbReference>
<dbReference type="Proteomes" id="UP000789595">
    <property type="component" value="Unassembled WGS sequence"/>
</dbReference>